<reference evidence="1 2" key="1">
    <citation type="submission" date="2018-09" db="EMBL/GenBank/DDBJ databases">
        <title>Phylogeny of the Shewanellaceae, and recommendation for two new genera, Pseudoshewanella and Parashewanella.</title>
        <authorList>
            <person name="Wang G."/>
        </authorList>
    </citation>
    <scope>NUCLEOTIDE SEQUENCE [LARGE SCALE GENOMIC DNA]</scope>
    <source>
        <strain evidence="1 2">C51</strain>
    </source>
</reference>
<evidence type="ECO:0000313" key="1">
    <source>
        <dbReference type="EMBL" id="RLV61324.1"/>
    </source>
</evidence>
<keyword evidence="2" id="KW-1185">Reference proteome</keyword>
<protein>
    <submittedName>
        <fullName evidence="1">Uncharacterized protein</fullName>
    </submittedName>
</protein>
<dbReference type="Proteomes" id="UP000281474">
    <property type="component" value="Unassembled WGS sequence"/>
</dbReference>
<dbReference type="OrthoDB" id="9995941at2"/>
<evidence type="ECO:0000313" key="2">
    <source>
        <dbReference type="Proteomes" id="UP000281474"/>
    </source>
</evidence>
<proteinExistence type="predicted"/>
<organism evidence="1 2">
    <name type="scientific">Parashewanella curva</name>
    <dbReference type="NCBI Taxonomy" id="2338552"/>
    <lineage>
        <taxon>Bacteria</taxon>
        <taxon>Pseudomonadati</taxon>
        <taxon>Pseudomonadota</taxon>
        <taxon>Gammaproteobacteria</taxon>
        <taxon>Alteromonadales</taxon>
        <taxon>Shewanellaceae</taxon>
        <taxon>Parashewanella</taxon>
    </lineage>
</organism>
<sequence length="93" mass="10578">MALQSIARILPISQRAFSTTNGLAREVPNQVRQFIVKVGEREKLWALEQDAEKMSQCLRQKTSWTTNSTTTVKTEETSLPKYHVTIAKFGKPK</sequence>
<accession>A0A3L8Q170</accession>
<dbReference type="EMBL" id="QZEI01000004">
    <property type="protein sequence ID" value="RLV61324.1"/>
    <property type="molecule type" value="Genomic_DNA"/>
</dbReference>
<comment type="caution">
    <text evidence="1">The sequence shown here is derived from an EMBL/GenBank/DDBJ whole genome shotgun (WGS) entry which is preliminary data.</text>
</comment>
<name>A0A3L8Q170_9GAMM</name>
<gene>
    <name evidence="1" type="ORF">D5018_02270</name>
</gene>
<dbReference type="RefSeq" id="WP_121837361.1">
    <property type="nucleotide sequence ID" value="NZ_ML014755.1"/>
</dbReference>
<dbReference type="AlphaFoldDB" id="A0A3L8Q170"/>